<dbReference type="GO" id="GO:0000976">
    <property type="term" value="F:transcription cis-regulatory region binding"/>
    <property type="evidence" value="ECO:0007669"/>
    <property type="project" value="TreeGrafter"/>
</dbReference>
<dbReference type="Gene3D" id="1.25.40.20">
    <property type="entry name" value="Ankyrin repeat-containing domain"/>
    <property type="match status" value="2"/>
</dbReference>
<dbReference type="PROSITE" id="PS50297">
    <property type="entry name" value="ANK_REP_REGION"/>
    <property type="match status" value="2"/>
</dbReference>
<name>A0A814UXC1_9BILA</name>
<dbReference type="SUPFAM" id="SSF48403">
    <property type="entry name" value="Ankyrin repeat"/>
    <property type="match status" value="2"/>
</dbReference>
<evidence type="ECO:0000256" key="1">
    <source>
        <dbReference type="ARBA" id="ARBA00022737"/>
    </source>
</evidence>
<dbReference type="PANTHER" id="PTHR24193:SF121">
    <property type="entry name" value="ADA2A-CONTAINING COMPLEX COMPONENT 3, ISOFORM D"/>
    <property type="match status" value="1"/>
</dbReference>
<dbReference type="InterPro" id="IPR002110">
    <property type="entry name" value="Ankyrin_rpt"/>
</dbReference>
<dbReference type="EMBL" id="CAJNOE010000373">
    <property type="protein sequence ID" value="CAF1181033.1"/>
    <property type="molecule type" value="Genomic_DNA"/>
</dbReference>
<dbReference type="PROSITE" id="PS50088">
    <property type="entry name" value="ANK_REPEAT"/>
    <property type="match status" value="4"/>
</dbReference>
<evidence type="ECO:0000256" key="3">
    <source>
        <dbReference type="PROSITE-ProRule" id="PRU00023"/>
    </source>
</evidence>
<feature type="repeat" description="ANK" evidence="3">
    <location>
        <begin position="143"/>
        <end position="175"/>
    </location>
</feature>
<evidence type="ECO:0000313" key="5">
    <source>
        <dbReference type="Proteomes" id="UP000663860"/>
    </source>
</evidence>
<dbReference type="Pfam" id="PF12796">
    <property type="entry name" value="Ank_2"/>
    <property type="match status" value="1"/>
</dbReference>
<dbReference type="GO" id="GO:0045944">
    <property type="term" value="P:positive regulation of transcription by RNA polymerase II"/>
    <property type="evidence" value="ECO:0007669"/>
    <property type="project" value="TreeGrafter"/>
</dbReference>
<feature type="repeat" description="ANK" evidence="3">
    <location>
        <begin position="114"/>
        <end position="141"/>
    </location>
</feature>
<reference evidence="4" key="1">
    <citation type="submission" date="2021-02" db="EMBL/GenBank/DDBJ databases">
        <authorList>
            <person name="Nowell W R."/>
        </authorList>
    </citation>
    <scope>NUCLEOTIDE SEQUENCE</scope>
</reference>
<accession>A0A814UXC1</accession>
<feature type="repeat" description="ANK" evidence="3">
    <location>
        <begin position="80"/>
        <end position="104"/>
    </location>
</feature>
<dbReference type="AlphaFoldDB" id="A0A814UXC1"/>
<keyword evidence="2 3" id="KW-0040">ANK repeat</keyword>
<proteinExistence type="predicted"/>
<keyword evidence="1" id="KW-0677">Repeat</keyword>
<dbReference type="PANTHER" id="PTHR24193">
    <property type="entry name" value="ANKYRIN REPEAT PROTEIN"/>
    <property type="match status" value="1"/>
</dbReference>
<dbReference type="SMART" id="SM00248">
    <property type="entry name" value="ANK"/>
    <property type="match status" value="7"/>
</dbReference>
<evidence type="ECO:0000313" key="4">
    <source>
        <dbReference type="EMBL" id="CAF1181033.1"/>
    </source>
</evidence>
<comment type="caution">
    <text evidence="4">The sequence shown here is derived from an EMBL/GenBank/DDBJ whole genome shotgun (WGS) entry which is preliminary data.</text>
</comment>
<sequence>MGTAISGSDAAFLISLKLMLREKYGSRRYRSRNLEIKERRLHTMLTYVIDQRDSEGIRIVLDNIFSGYIYKTIIEHVCSNGRTALWYACRNGDLELVQELIIRGHANINKCGVLIVAAQNGHEKIVDYLLKRGCDVNRRVRNYNESALHAASRRNHLGIVNLLLKYGAISTLRDKQKRTALDYAIHKRHIEIAKVLIYHQHGCFNMSPTGYTPLMLAAYCENTPIIDILWNVLPLQQVLDELSLLACKYIIGGNASKRDKAYCYFEMALSRRTPLHDSISCAAYEFLSECHTLDELALIRENDNKMRMYAFLVSERLLLKSDQINHHLSLIIKQSYIYKWNGSPHSEMRLTTYNRRGVTRLIESRSTSSKEQYILLGLIRQATSKNIIMEDGFPLFIHFIQEIINDLETHEFASISVSTLSIIKLLVRGGANVNEVAPHTKQTPLHLIARYQNVDVARSVITILLDANAHIDCTDRDGCQPEDVAYHVEIKEFLIANRKHLLKCRCAHLIISKNLSYENYLSSNLIKFIRMHSSDEPTVNQP</sequence>
<dbReference type="InterPro" id="IPR036770">
    <property type="entry name" value="Ankyrin_rpt-contain_sf"/>
</dbReference>
<organism evidence="4 5">
    <name type="scientific">Adineta steineri</name>
    <dbReference type="NCBI Taxonomy" id="433720"/>
    <lineage>
        <taxon>Eukaryota</taxon>
        <taxon>Metazoa</taxon>
        <taxon>Spiralia</taxon>
        <taxon>Gnathifera</taxon>
        <taxon>Rotifera</taxon>
        <taxon>Eurotatoria</taxon>
        <taxon>Bdelloidea</taxon>
        <taxon>Adinetida</taxon>
        <taxon>Adinetidae</taxon>
        <taxon>Adineta</taxon>
    </lineage>
</organism>
<evidence type="ECO:0000256" key="2">
    <source>
        <dbReference type="ARBA" id="ARBA00023043"/>
    </source>
</evidence>
<dbReference type="Proteomes" id="UP000663860">
    <property type="component" value="Unassembled WGS sequence"/>
</dbReference>
<dbReference type="PRINTS" id="PR01415">
    <property type="entry name" value="ANKYRIN"/>
</dbReference>
<dbReference type="Pfam" id="PF00023">
    <property type="entry name" value="Ank"/>
    <property type="match status" value="2"/>
</dbReference>
<protein>
    <recommendedName>
        <fullName evidence="6">Ankyrin repeat protein</fullName>
    </recommendedName>
</protein>
<evidence type="ECO:0008006" key="6">
    <source>
        <dbReference type="Google" id="ProtNLM"/>
    </source>
</evidence>
<gene>
    <name evidence="4" type="ORF">IZO911_LOCUS27466</name>
</gene>
<feature type="repeat" description="ANK" evidence="3">
    <location>
        <begin position="440"/>
        <end position="476"/>
    </location>
</feature>
<dbReference type="InterPro" id="IPR050663">
    <property type="entry name" value="Ankyrin-SOCS_Box"/>
</dbReference>
<dbReference type="GO" id="GO:0005634">
    <property type="term" value="C:nucleus"/>
    <property type="evidence" value="ECO:0007669"/>
    <property type="project" value="TreeGrafter"/>
</dbReference>